<evidence type="ECO:0000313" key="2">
    <source>
        <dbReference type="EMBL" id="KEK21393.1"/>
    </source>
</evidence>
<feature type="transmembrane region" description="Helical" evidence="1">
    <location>
        <begin position="415"/>
        <end position="433"/>
    </location>
</feature>
<dbReference type="Proteomes" id="UP000027822">
    <property type="component" value="Unassembled WGS sequence"/>
</dbReference>
<feature type="transmembrane region" description="Helical" evidence="1">
    <location>
        <begin position="291"/>
        <end position="316"/>
    </location>
</feature>
<keyword evidence="1" id="KW-1133">Transmembrane helix</keyword>
<sequence length="519" mass="56403">MYCKICGTEQLESANYCSHDGVMMNSFGNTVTLQQADTTYCRTCGSQNEVKDSYCMKCGEPTLKVVAKTRTVERTIQIEGISTVDQKGVLQRGVFGGALVSLAMLFVAWIGKLVLGNAIQGTLGEIFGDSDFSYVMNGLLSDSFGGISNSILNYHLLSITVESTGGKLLLDIPFFILICIPILTISGVGMWLQKKYQMSSVVEKGMTACMTGLIYGLFLMIVSFIAANEITMDNLLENTLVVNIGYSSVASLIAGVIYGTLFSFIGMLLYAGRTNRAAYIEKLLPYGSSMYYGFMSAIVGLMISSVVFVGAFMNILPDYTSSNDDETFMIATQIAPKAWGAAHFSPLRIESEVLGEEFRGEFNESLGELSSEELFLDFSYVGGVSISGTSMKDLFVAEGASVTDIQETEVLNGKLHRGLLLTLIPIALLFLAGRKLARNHLQKMYMTLSVLSGTYAITAVTINFISSITINGKTEGMLAQFIQIDGTLLSVQNHPMYLLLFSFVIAYAASFAGMKLVKK</sequence>
<dbReference type="RefSeq" id="WP_034635252.1">
    <property type="nucleotide sequence ID" value="NZ_CBCSJC010000002.1"/>
</dbReference>
<comment type="caution">
    <text evidence="2">The sequence shown here is derived from an EMBL/GenBank/DDBJ whole genome shotgun (WGS) entry which is preliminary data.</text>
</comment>
<feature type="transmembrane region" description="Helical" evidence="1">
    <location>
        <begin position="445"/>
        <end position="470"/>
    </location>
</feature>
<keyword evidence="1" id="KW-0812">Transmembrane</keyword>
<evidence type="ECO:0000313" key="3">
    <source>
        <dbReference type="Proteomes" id="UP000027822"/>
    </source>
</evidence>
<dbReference type="STRING" id="574376.BAMA_01095"/>
<proteinExistence type="predicted"/>
<reference evidence="2 3" key="1">
    <citation type="submission" date="2014-06" db="EMBL/GenBank/DDBJ databases">
        <title>Draft genome sequence of Bacillus manliponensis JCM 15802 (MCCC 1A00708).</title>
        <authorList>
            <person name="Lai Q."/>
            <person name="Liu Y."/>
            <person name="Shao Z."/>
        </authorList>
    </citation>
    <scope>NUCLEOTIDE SEQUENCE [LARGE SCALE GENOMIC DNA]</scope>
    <source>
        <strain evidence="2 3">JCM 15802</strain>
    </source>
</reference>
<dbReference type="EMBL" id="JOTN01000001">
    <property type="protein sequence ID" value="KEK21393.1"/>
    <property type="molecule type" value="Genomic_DNA"/>
</dbReference>
<protein>
    <recommendedName>
        <fullName evidence="4">Zinc ribbon domain-containing protein</fullName>
    </recommendedName>
</protein>
<dbReference type="eggNOG" id="ENOG50339DX">
    <property type="taxonomic scope" value="Bacteria"/>
</dbReference>
<feature type="transmembrane region" description="Helical" evidence="1">
    <location>
        <begin position="94"/>
        <end position="115"/>
    </location>
</feature>
<name>A0A073KGH0_9BACI</name>
<evidence type="ECO:0000256" key="1">
    <source>
        <dbReference type="SAM" id="Phobius"/>
    </source>
</evidence>
<dbReference type="AlphaFoldDB" id="A0A073KGH0"/>
<accession>A0A073KGH0</accession>
<gene>
    <name evidence="2" type="ORF">BAMA_01095</name>
</gene>
<feature type="transmembrane region" description="Helical" evidence="1">
    <location>
        <begin position="172"/>
        <end position="193"/>
    </location>
</feature>
<evidence type="ECO:0008006" key="4">
    <source>
        <dbReference type="Google" id="ProtNLM"/>
    </source>
</evidence>
<organism evidence="2 3">
    <name type="scientific">Bacillus manliponensis</name>
    <dbReference type="NCBI Taxonomy" id="574376"/>
    <lineage>
        <taxon>Bacteria</taxon>
        <taxon>Bacillati</taxon>
        <taxon>Bacillota</taxon>
        <taxon>Bacilli</taxon>
        <taxon>Bacillales</taxon>
        <taxon>Bacillaceae</taxon>
        <taxon>Bacillus</taxon>
        <taxon>Bacillus cereus group</taxon>
    </lineage>
</organism>
<feature type="transmembrane region" description="Helical" evidence="1">
    <location>
        <begin position="496"/>
        <end position="517"/>
    </location>
</feature>
<keyword evidence="3" id="KW-1185">Reference proteome</keyword>
<keyword evidence="1" id="KW-0472">Membrane</keyword>
<feature type="transmembrane region" description="Helical" evidence="1">
    <location>
        <begin position="246"/>
        <end position="270"/>
    </location>
</feature>
<dbReference type="OrthoDB" id="1707224at2"/>
<feature type="transmembrane region" description="Helical" evidence="1">
    <location>
        <begin position="205"/>
        <end position="226"/>
    </location>
</feature>